<organism evidence="2 3">
    <name type="scientific">Smittium culicis</name>
    <dbReference type="NCBI Taxonomy" id="133412"/>
    <lineage>
        <taxon>Eukaryota</taxon>
        <taxon>Fungi</taxon>
        <taxon>Fungi incertae sedis</taxon>
        <taxon>Zoopagomycota</taxon>
        <taxon>Kickxellomycotina</taxon>
        <taxon>Harpellomycetes</taxon>
        <taxon>Harpellales</taxon>
        <taxon>Legeriomycetaceae</taxon>
        <taxon>Smittium</taxon>
    </lineage>
</organism>
<dbReference type="Proteomes" id="UP000187429">
    <property type="component" value="Unassembled WGS sequence"/>
</dbReference>
<feature type="region of interest" description="Disordered" evidence="1">
    <location>
        <begin position="1"/>
        <end position="95"/>
    </location>
</feature>
<feature type="compositionally biased region" description="Basic and acidic residues" evidence="1">
    <location>
        <begin position="1"/>
        <end position="10"/>
    </location>
</feature>
<evidence type="ECO:0000256" key="1">
    <source>
        <dbReference type="SAM" id="MobiDB-lite"/>
    </source>
</evidence>
<evidence type="ECO:0000313" key="3">
    <source>
        <dbReference type="Proteomes" id="UP000187429"/>
    </source>
</evidence>
<protein>
    <submittedName>
        <fullName evidence="2">Uncharacterized protein</fullName>
    </submittedName>
</protein>
<dbReference type="AlphaFoldDB" id="A0A1R1YT89"/>
<sequence length="117" mass="13466">MHKKMLDMKKKIQYLSKTDRNLKHKPPTTEFSHSNPVPKKAKIETRDPNPSPQNHAHVSPNAPFSSSQINIINPEKKLSRDSRENSSLSQLKPNPFVQTSYGKIVRIDVLKKNKELR</sequence>
<feature type="compositionally biased region" description="Polar residues" evidence="1">
    <location>
        <begin position="52"/>
        <end position="71"/>
    </location>
</feature>
<dbReference type="EMBL" id="LSSM01000085">
    <property type="protein sequence ID" value="OMJ30091.1"/>
    <property type="molecule type" value="Genomic_DNA"/>
</dbReference>
<gene>
    <name evidence="2" type="ORF">AYI69_g381</name>
</gene>
<evidence type="ECO:0000313" key="2">
    <source>
        <dbReference type="EMBL" id="OMJ30091.1"/>
    </source>
</evidence>
<reference evidence="3" key="1">
    <citation type="submission" date="2017-01" db="EMBL/GenBank/DDBJ databases">
        <authorList>
            <person name="Wang Y."/>
            <person name="White M."/>
            <person name="Kvist S."/>
            <person name="Moncalvo J.-M."/>
        </authorList>
    </citation>
    <scope>NUCLEOTIDE SEQUENCE [LARGE SCALE GENOMIC DNA]</scope>
    <source>
        <strain evidence="3">ID-206-W2</strain>
    </source>
</reference>
<accession>A0A1R1YT89</accession>
<proteinExistence type="predicted"/>
<feature type="compositionally biased region" description="Polar residues" evidence="1">
    <location>
        <begin position="85"/>
        <end position="95"/>
    </location>
</feature>
<comment type="caution">
    <text evidence="2">The sequence shown here is derived from an EMBL/GenBank/DDBJ whole genome shotgun (WGS) entry which is preliminary data.</text>
</comment>
<keyword evidence="3" id="KW-1185">Reference proteome</keyword>
<name>A0A1R1YT89_9FUNG</name>
<feature type="compositionally biased region" description="Basic and acidic residues" evidence="1">
    <location>
        <begin position="74"/>
        <end position="84"/>
    </location>
</feature>